<accession>A0A194AHR2</accession>
<feature type="transmembrane region" description="Helical" evidence="1">
    <location>
        <begin position="276"/>
        <end position="297"/>
    </location>
</feature>
<protein>
    <recommendedName>
        <fullName evidence="4">Bile acid:sodium symporter</fullName>
    </recommendedName>
</protein>
<evidence type="ECO:0000313" key="3">
    <source>
        <dbReference type="Proteomes" id="UP000095200"/>
    </source>
</evidence>
<feature type="transmembrane region" description="Helical" evidence="1">
    <location>
        <begin position="126"/>
        <end position="146"/>
    </location>
</feature>
<feature type="transmembrane region" description="Helical" evidence="1">
    <location>
        <begin position="96"/>
        <end position="119"/>
    </location>
</feature>
<organism evidence="2 3">
    <name type="scientific">Desulfoplanes formicivorans</name>
    <dbReference type="NCBI Taxonomy" id="1592317"/>
    <lineage>
        <taxon>Bacteria</taxon>
        <taxon>Pseudomonadati</taxon>
        <taxon>Thermodesulfobacteriota</taxon>
        <taxon>Desulfovibrionia</taxon>
        <taxon>Desulfovibrionales</taxon>
        <taxon>Desulfoplanaceae</taxon>
        <taxon>Desulfoplanes</taxon>
    </lineage>
</organism>
<keyword evidence="1" id="KW-1133">Transmembrane helix</keyword>
<feature type="transmembrane region" description="Helical" evidence="1">
    <location>
        <begin position="158"/>
        <end position="177"/>
    </location>
</feature>
<name>A0A194AHR2_9BACT</name>
<dbReference type="InterPro" id="IPR038770">
    <property type="entry name" value="Na+/solute_symporter_sf"/>
</dbReference>
<proteinExistence type="predicted"/>
<comment type="caution">
    <text evidence="2">The sequence shown here is derived from an EMBL/GenBank/DDBJ whole genome shotgun (WGS) entry which is preliminary data.</text>
</comment>
<evidence type="ECO:0000256" key="1">
    <source>
        <dbReference type="SAM" id="Phobius"/>
    </source>
</evidence>
<feature type="transmembrane region" description="Helical" evidence="1">
    <location>
        <begin position="227"/>
        <end position="249"/>
    </location>
</feature>
<feature type="transmembrane region" description="Helical" evidence="1">
    <location>
        <begin position="198"/>
        <end position="215"/>
    </location>
</feature>
<sequence length="330" mass="36136">MKAIFQKYWFFMGIAVVVLAAFAFPGWGTFVREWKILKIGIFLAFMLTGLKLETRSIGEQFKNVRVLAASLGSSLVLFPLVTAILVRALFGSVPDFVIGATLIAVAPVTVASGTVMTGIALGNVPLSLFICILGNCLAIFTIPFSLEFLLGTSQGIDLPVMHMLINLVLTVLLPTLIGQGLRMNQTIRNQVVVFKKQCSIFSQCIVLLIIFNAVSSSTEKLVGVGGMLVYVFCFMIGLHVLMLCLNYMISRALHLDRSSTAAFTIHTSQKTLTITYVVWAGYFMTLAPMGLIPAIAYHLTQMILDTLVAHKFRNAALRATRVETMRVATL</sequence>
<feature type="transmembrane region" description="Helical" evidence="1">
    <location>
        <begin position="9"/>
        <end position="30"/>
    </location>
</feature>
<dbReference type="Proteomes" id="UP000095200">
    <property type="component" value="Unassembled WGS sequence"/>
</dbReference>
<evidence type="ECO:0000313" key="2">
    <source>
        <dbReference type="EMBL" id="GAU08755.1"/>
    </source>
</evidence>
<dbReference type="PANTHER" id="PTHR18640:SF10">
    <property type="entry name" value="SODIUM_METABOLITE COTRANSPORTER BASS4, CHLOROPLASTIC-RELATED"/>
    <property type="match status" value="1"/>
</dbReference>
<dbReference type="PANTHER" id="PTHR18640">
    <property type="entry name" value="SOLUTE CARRIER FAMILY 10 MEMBER 7"/>
    <property type="match status" value="1"/>
</dbReference>
<dbReference type="OrthoDB" id="245077at2"/>
<dbReference type="RefSeq" id="WP_069858508.1">
    <property type="nucleotide sequence ID" value="NZ_BDFE01000015.1"/>
</dbReference>
<dbReference type="Pfam" id="PF13593">
    <property type="entry name" value="SBF_like"/>
    <property type="match status" value="1"/>
</dbReference>
<feature type="transmembrane region" description="Helical" evidence="1">
    <location>
        <begin position="36"/>
        <end position="54"/>
    </location>
</feature>
<keyword evidence="1" id="KW-0472">Membrane</keyword>
<reference evidence="3" key="1">
    <citation type="submission" date="2016-06" db="EMBL/GenBank/DDBJ databases">
        <title>Draft genome sequence of Desulfoplanes formicivorans strain Pf12B.</title>
        <authorList>
            <person name="Watanabe M."/>
            <person name="Kojima H."/>
            <person name="Fukui M."/>
        </authorList>
    </citation>
    <scope>NUCLEOTIDE SEQUENCE [LARGE SCALE GENOMIC DNA]</scope>
    <source>
        <strain evidence="3">Pf12B</strain>
    </source>
</reference>
<gene>
    <name evidence="2" type="ORF">DPF_1471</name>
</gene>
<keyword evidence="1" id="KW-0812">Transmembrane</keyword>
<dbReference type="InterPro" id="IPR016833">
    <property type="entry name" value="Put_Na-Bile_cotransptr"/>
</dbReference>
<dbReference type="EMBL" id="BDFE01000015">
    <property type="protein sequence ID" value="GAU08755.1"/>
    <property type="molecule type" value="Genomic_DNA"/>
</dbReference>
<keyword evidence="3" id="KW-1185">Reference proteome</keyword>
<feature type="transmembrane region" description="Helical" evidence="1">
    <location>
        <begin position="66"/>
        <end position="90"/>
    </location>
</feature>
<dbReference type="Gene3D" id="1.20.1530.20">
    <property type="match status" value="1"/>
</dbReference>
<dbReference type="AlphaFoldDB" id="A0A194AHR2"/>
<evidence type="ECO:0008006" key="4">
    <source>
        <dbReference type="Google" id="ProtNLM"/>
    </source>
</evidence>